<evidence type="ECO:0000313" key="6">
    <source>
        <dbReference type="EMBL" id="SEG61200.1"/>
    </source>
</evidence>
<evidence type="ECO:0000313" key="7">
    <source>
        <dbReference type="Proteomes" id="UP000236732"/>
    </source>
</evidence>
<dbReference type="InterPro" id="IPR029058">
    <property type="entry name" value="AB_hydrolase_fold"/>
</dbReference>
<evidence type="ECO:0000259" key="5">
    <source>
        <dbReference type="Pfam" id="PF08386"/>
    </source>
</evidence>
<dbReference type="EMBL" id="FNVT01000003">
    <property type="protein sequence ID" value="SEG61200.1"/>
    <property type="molecule type" value="Genomic_DNA"/>
</dbReference>
<dbReference type="GO" id="GO:0016787">
    <property type="term" value="F:hydrolase activity"/>
    <property type="evidence" value="ECO:0007669"/>
    <property type="project" value="UniProtKB-KW"/>
</dbReference>
<dbReference type="InterPro" id="IPR051601">
    <property type="entry name" value="Serine_prot/Carboxylest_S33"/>
</dbReference>
<protein>
    <submittedName>
        <fullName evidence="6">TAP-like protein</fullName>
    </submittedName>
</protein>
<reference evidence="6 7" key="1">
    <citation type="submission" date="2016-10" db="EMBL/GenBank/DDBJ databases">
        <authorList>
            <person name="de Groot N.N."/>
        </authorList>
    </citation>
    <scope>NUCLEOTIDE SEQUENCE [LARGE SCALE GENOMIC DNA]</scope>
    <source>
        <strain evidence="6 7">CGMCC 4.7037</strain>
    </source>
</reference>
<dbReference type="RefSeq" id="WP_235030100.1">
    <property type="nucleotide sequence ID" value="NZ_FNVT01000003.1"/>
</dbReference>
<evidence type="ECO:0000256" key="3">
    <source>
        <dbReference type="ARBA" id="ARBA00022801"/>
    </source>
</evidence>
<dbReference type="SUPFAM" id="SSF53474">
    <property type="entry name" value="alpha/beta-Hydrolases"/>
    <property type="match status" value="1"/>
</dbReference>
<dbReference type="Pfam" id="PF00561">
    <property type="entry name" value="Abhydrolase_1"/>
    <property type="match status" value="1"/>
</dbReference>
<evidence type="ECO:0000256" key="2">
    <source>
        <dbReference type="ARBA" id="ARBA00022729"/>
    </source>
</evidence>
<dbReference type="AlphaFoldDB" id="A0A1H6BKI1"/>
<keyword evidence="7" id="KW-1185">Reference proteome</keyword>
<dbReference type="Proteomes" id="UP000236732">
    <property type="component" value="Unassembled WGS sequence"/>
</dbReference>
<gene>
    <name evidence="6" type="ORF">SAMN05444920_103462</name>
</gene>
<dbReference type="PANTHER" id="PTHR43248:SF29">
    <property type="entry name" value="TRIPEPTIDYL AMINOPEPTIDASE"/>
    <property type="match status" value="1"/>
</dbReference>
<proteinExistence type="inferred from homology"/>
<keyword evidence="2" id="KW-0732">Signal</keyword>
<name>A0A1H6BKI1_9ACTN</name>
<sequence length="491" mass="53203">MSALTFGTLAAPEPPAITWSECPVYSDAVLRSLGVDDQDLPQARRLFDRLECGTVAVPQDYADPDGKQITVALTRLKAKGRRLGSVAVNPGGPGGSGRLMPVELAMSGLDLNDHYDLIGFDPRGVGASTKAACQVDRQESPPPGPITRARARKIYDQTVKNNRTCDSAFIGRLTTANVARDLDRVRAALGERKIGFLGVSWGTWLGAVYRSMFPGSVHRMWLDSVALPVPRMDVFAGVRAKATDRGFQRMAAWIAERHGTYGFGTSKAGVVSALTRLREKYDAHPITFTDVDVTIDGRMIAEAAAQPSMAWPDVAQVLKELVDATGPEAPPALKRVMGGERPPIPPDAPERQNITAHVALFCNEDLGPRTFESAWNAYTRRLKSYPVTGRASQFFPPCAGWPHPVQAPRLRHGGGSLVLSGHLRENLSPYEWTLETREATGGHVVTIDDDVHGSAPRTPGCQAKIVTYFESGRLPETCPAAPAPANEQTRR</sequence>
<dbReference type="Pfam" id="PF08386">
    <property type="entry name" value="Abhydrolase_4"/>
    <property type="match status" value="1"/>
</dbReference>
<evidence type="ECO:0000259" key="4">
    <source>
        <dbReference type="Pfam" id="PF00561"/>
    </source>
</evidence>
<keyword evidence="3" id="KW-0378">Hydrolase</keyword>
<dbReference type="Gene3D" id="3.40.50.1820">
    <property type="entry name" value="alpha/beta hydrolase"/>
    <property type="match status" value="1"/>
</dbReference>
<dbReference type="PANTHER" id="PTHR43248">
    <property type="entry name" value="2-SUCCINYL-6-HYDROXY-2,4-CYCLOHEXADIENE-1-CARBOXYLATE SYNTHASE"/>
    <property type="match status" value="1"/>
</dbReference>
<feature type="domain" description="Peptidase S33 tripeptidyl aminopeptidase-like C-terminal" evidence="5">
    <location>
        <begin position="395"/>
        <end position="476"/>
    </location>
</feature>
<organism evidence="6 7">
    <name type="scientific">Nonomuraea solani</name>
    <dbReference type="NCBI Taxonomy" id="1144553"/>
    <lineage>
        <taxon>Bacteria</taxon>
        <taxon>Bacillati</taxon>
        <taxon>Actinomycetota</taxon>
        <taxon>Actinomycetes</taxon>
        <taxon>Streptosporangiales</taxon>
        <taxon>Streptosporangiaceae</taxon>
        <taxon>Nonomuraea</taxon>
    </lineage>
</organism>
<dbReference type="InterPro" id="IPR013595">
    <property type="entry name" value="Pept_S33_TAP-like_C"/>
</dbReference>
<accession>A0A1H6BKI1</accession>
<evidence type="ECO:0000256" key="1">
    <source>
        <dbReference type="ARBA" id="ARBA00010088"/>
    </source>
</evidence>
<dbReference type="InterPro" id="IPR000073">
    <property type="entry name" value="AB_hydrolase_1"/>
</dbReference>
<feature type="domain" description="AB hydrolase-1" evidence="4">
    <location>
        <begin position="88"/>
        <end position="270"/>
    </location>
</feature>
<comment type="similarity">
    <text evidence="1">Belongs to the peptidase S33 family.</text>
</comment>